<evidence type="ECO:0000256" key="5">
    <source>
        <dbReference type="PIRSR" id="PIRSR000149-3"/>
    </source>
</evidence>
<sequence>MTVKIAINGFGRIGRAAFKIALANKNLEVVGINDLADNKILAHLLKYDTVYGEYEASVQATKEGIKVNGKTYPVLAEKEPAKLPWKKLNVDVVLECTGRFTNKKDAGEHLKAGAKRVVISAPGKDKETQTLVFGTKLTSDVLKSAKAQSVISNASCTTNCISPVIQVLESAFGVEKALMTTIHSYTADQNLVDGDHRDLRRARAAAYNIIPTSTGAAISTTEVVPSLKNLFDGVSLRVPTICGSISDITAVLKRKKVTVKQINEAFKEAVKNPIFKNILTVSNKPLVSSDIIGTSYSAIIDLELTQVVGGNLVKVFAWYDNEWAYSLRLVEMAEALAKNLK</sequence>
<gene>
    <name evidence="10" type="ORF">A3A24_00575</name>
</gene>
<dbReference type="Gene3D" id="3.30.360.10">
    <property type="entry name" value="Dihydrodipicolinate Reductase, domain 2"/>
    <property type="match status" value="1"/>
</dbReference>
<dbReference type="CDD" id="cd18126">
    <property type="entry name" value="GAPDH_I_C"/>
    <property type="match status" value="1"/>
</dbReference>
<protein>
    <recommendedName>
        <fullName evidence="8">Glyceraldehyde-3-phosphate dehydrogenase</fullName>
        <ecNumber evidence="8">1.2.1.-</ecNumber>
    </recommendedName>
</protein>
<feature type="binding site" evidence="5">
    <location>
        <position position="120"/>
    </location>
    <ligand>
        <name>NAD(+)</name>
        <dbReference type="ChEBI" id="CHEBI:57540"/>
    </ligand>
</feature>
<dbReference type="GO" id="GO:0051287">
    <property type="term" value="F:NAD binding"/>
    <property type="evidence" value="ECO:0007669"/>
    <property type="project" value="InterPro"/>
</dbReference>
<feature type="binding site" evidence="5">
    <location>
        <position position="34"/>
    </location>
    <ligand>
        <name>NAD(+)</name>
        <dbReference type="ChEBI" id="CHEBI:57540"/>
    </ligand>
</feature>
<dbReference type="AlphaFoldDB" id="A0A1G1YN73"/>
<feature type="binding site" evidence="4">
    <location>
        <position position="186"/>
    </location>
    <ligand>
        <name>D-glyceraldehyde 3-phosphate</name>
        <dbReference type="ChEBI" id="CHEBI:59776"/>
    </ligand>
</feature>
<dbReference type="GO" id="GO:0050661">
    <property type="term" value="F:NADP binding"/>
    <property type="evidence" value="ECO:0007669"/>
    <property type="project" value="InterPro"/>
</dbReference>
<evidence type="ECO:0000313" key="10">
    <source>
        <dbReference type="EMBL" id="OGY53813.1"/>
    </source>
</evidence>
<dbReference type="FunFam" id="3.30.360.10:FF:000002">
    <property type="entry name" value="Glyceraldehyde-3-phosphate dehydrogenase"/>
    <property type="match status" value="1"/>
</dbReference>
<dbReference type="PIRSF" id="PIRSF000149">
    <property type="entry name" value="GAP_DH"/>
    <property type="match status" value="1"/>
</dbReference>
<feature type="active site" description="Nucleophile" evidence="3">
    <location>
        <position position="156"/>
    </location>
</feature>
<feature type="binding site" evidence="5">
    <location>
        <begin position="12"/>
        <end position="13"/>
    </location>
    <ligand>
        <name>NAD(+)</name>
        <dbReference type="ChEBI" id="CHEBI:57540"/>
    </ligand>
</feature>
<evidence type="ECO:0000259" key="9">
    <source>
        <dbReference type="SMART" id="SM00846"/>
    </source>
</evidence>
<keyword evidence="5" id="KW-0547">Nucleotide-binding</keyword>
<comment type="caution">
    <text evidence="10">The sequence shown here is derived from an EMBL/GenBank/DDBJ whole genome shotgun (WGS) entry which is preliminary data.</text>
</comment>
<feature type="binding site" evidence="4">
    <location>
        <begin position="214"/>
        <end position="215"/>
    </location>
    <ligand>
        <name>D-glyceraldehyde 3-phosphate</name>
        <dbReference type="ChEBI" id="CHEBI:59776"/>
    </ligand>
</feature>
<feature type="binding site" evidence="4">
    <location>
        <position position="237"/>
    </location>
    <ligand>
        <name>D-glyceraldehyde 3-phosphate</name>
        <dbReference type="ChEBI" id="CHEBI:59776"/>
    </ligand>
</feature>
<dbReference type="PANTHER" id="PTHR43148">
    <property type="entry name" value="GLYCERALDEHYDE-3-PHOSPHATE DEHYDROGENASE 2"/>
    <property type="match status" value="1"/>
</dbReference>
<keyword evidence="5" id="KW-0520">NAD</keyword>
<dbReference type="PRINTS" id="PR00078">
    <property type="entry name" value="G3PDHDRGNASE"/>
</dbReference>
<dbReference type="GO" id="GO:0016620">
    <property type="term" value="F:oxidoreductase activity, acting on the aldehyde or oxo group of donors, NAD or NADP as acceptor"/>
    <property type="evidence" value="ECO:0007669"/>
    <property type="project" value="InterPro"/>
</dbReference>
<dbReference type="InterPro" id="IPR006424">
    <property type="entry name" value="Glyceraldehyde-3-P_DH_1"/>
</dbReference>
<evidence type="ECO:0000256" key="7">
    <source>
        <dbReference type="RuleBase" id="RU000397"/>
    </source>
</evidence>
<dbReference type="NCBIfam" id="TIGR01534">
    <property type="entry name" value="GAPDH-I"/>
    <property type="match status" value="1"/>
</dbReference>
<feature type="binding site" evidence="5">
    <location>
        <position position="321"/>
    </location>
    <ligand>
        <name>NAD(+)</name>
        <dbReference type="ChEBI" id="CHEBI:57540"/>
    </ligand>
</feature>
<dbReference type="GO" id="GO:0006006">
    <property type="term" value="P:glucose metabolic process"/>
    <property type="evidence" value="ECO:0007669"/>
    <property type="project" value="InterPro"/>
</dbReference>
<comment type="similarity">
    <text evidence="1 7">Belongs to the glyceraldehyde-3-phosphate dehydrogenase family.</text>
</comment>
<evidence type="ECO:0000256" key="3">
    <source>
        <dbReference type="PIRSR" id="PIRSR000149-1"/>
    </source>
</evidence>
<dbReference type="Pfam" id="PF02800">
    <property type="entry name" value="Gp_dh_C"/>
    <property type="match status" value="1"/>
</dbReference>
<accession>A0A1G1YN73</accession>
<evidence type="ECO:0000256" key="6">
    <source>
        <dbReference type="PIRSR" id="PIRSR000149-4"/>
    </source>
</evidence>
<evidence type="ECO:0000256" key="4">
    <source>
        <dbReference type="PIRSR" id="PIRSR000149-2"/>
    </source>
</evidence>
<evidence type="ECO:0000256" key="2">
    <source>
        <dbReference type="ARBA" id="ARBA00023002"/>
    </source>
</evidence>
<keyword evidence="2 8" id="KW-0560">Oxidoreductase</keyword>
<dbReference type="Proteomes" id="UP000176512">
    <property type="component" value="Unassembled WGS sequence"/>
</dbReference>
<dbReference type="Gene3D" id="3.40.50.720">
    <property type="entry name" value="NAD(P)-binding Rossmann-like Domain"/>
    <property type="match status" value="1"/>
</dbReference>
<dbReference type="InterPro" id="IPR020830">
    <property type="entry name" value="GlycerAld_3-P_DH_AS"/>
</dbReference>
<dbReference type="PROSITE" id="PS00071">
    <property type="entry name" value="GAPDH"/>
    <property type="match status" value="1"/>
</dbReference>
<name>A0A1G1YN73_9BACT</name>
<reference evidence="10 11" key="1">
    <citation type="journal article" date="2016" name="Nat. Commun.">
        <title>Thousands of microbial genomes shed light on interconnected biogeochemical processes in an aquifer system.</title>
        <authorList>
            <person name="Anantharaman K."/>
            <person name="Brown C.T."/>
            <person name="Hug L.A."/>
            <person name="Sharon I."/>
            <person name="Castelle C.J."/>
            <person name="Probst A.J."/>
            <person name="Thomas B.C."/>
            <person name="Singh A."/>
            <person name="Wilkins M.J."/>
            <person name="Karaoz U."/>
            <person name="Brodie E.L."/>
            <person name="Williams K.H."/>
            <person name="Hubbard S.S."/>
            <person name="Banfield J.F."/>
        </authorList>
    </citation>
    <scope>NUCLEOTIDE SEQUENCE [LARGE SCALE GENOMIC DNA]</scope>
</reference>
<dbReference type="EMBL" id="MHIP01000046">
    <property type="protein sequence ID" value="OGY53813.1"/>
    <property type="molecule type" value="Genomic_DNA"/>
</dbReference>
<feature type="site" description="Activates thiol group during catalysis" evidence="6">
    <location>
        <position position="183"/>
    </location>
</feature>
<feature type="binding site" evidence="4">
    <location>
        <begin position="155"/>
        <end position="157"/>
    </location>
    <ligand>
        <name>D-glyceraldehyde 3-phosphate</name>
        <dbReference type="ChEBI" id="CHEBI:59776"/>
    </ligand>
</feature>
<dbReference type="InterPro" id="IPR020829">
    <property type="entry name" value="GlycerAld_3-P_DH_cat"/>
</dbReference>
<proteinExistence type="inferred from homology"/>
<dbReference type="InterPro" id="IPR020831">
    <property type="entry name" value="GlycerAld/Erythrose_P_DH"/>
</dbReference>
<dbReference type="SMART" id="SM00846">
    <property type="entry name" value="Gp_dh_N"/>
    <property type="match status" value="1"/>
</dbReference>
<evidence type="ECO:0000256" key="1">
    <source>
        <dbReference type="ARBA" id="ARBA00007406"/>
    </source>
</evidence>
<dbReference type="SUPFAM" id="SSF55347">
    <property type="entry name" value="Glyceraldehyde-3-phosphate dehydrogenase-like, C-terminal domain"/>
    <property type="match status" value="1"/>
</dbReference>
<dbReference type="CDD" id="cd05214">
    <property type="entry name" value="GAPDH_I_N"/>
    <property type="match status" value="1"/>
</dbReference>
<dbReference type="InterPro" id="IPR020828">
    <property type="entry name" value="GlycerAld_3-P_DH_NAD(P)-bd"/>
</dbReference>
<dbReference type="EC" id="1.2.1.-" evidence="8"/>
<dbReference type="SUPFAM" id="SSF51735">
    <property type="entry name" value="NAD(P)-binding Rossmann-fold domains"/>
    <property type="match status" value="1"/>
</dbReference>
<dbReference type="InterPro" id="IPR036291">
    <property type="entry name" value="NAD(P)-bd_dom_sf"/>
</dbReference>
<dbReference type="Pfam" id="PF00044">
    <property type="entry name" value="Gp_dh_N"/>
    <property type="match status" value="1"/>
</dbReference>
<evidence type="ECO:0000313" key="11">
    <source>
        <dbReference type="Proteomes" id="UP000176512"/>
    </source>
</evidence>
<feature type="domain" description="Glyceraldehyde 3-phosphate dehydrogenase NAD(P) binding" evidence="9">
    <location>
        <begin position="3"/>
        <end position="156"/>
    </location>
</feature>
<organism evidence="10 11">
    <name type="scientific">Candidatus Buchananbacteria bacterium RIFCSPLOWO2_01_FULL_46_12</name>
    <dbReference type="NCBI Taxonomy" id="1797546"/>
    <lineage>
        <taxon>Bacteria</taxon>
        <taxon>Candidatus Buchananiibacteriota</taxon>
    </lineage>
</organism>
<dbReference type="FunFam" id="3.40.50.720:FF:000001">
    <property type="entry name" value="Glyceraldehyde-3-phosphate dehydrogenase"/>
    <property type="match status" value="1"/>
</dbReference>
<evidence type="ECO:0000256" key="8">
    <source>
        <dbReference type="RuleBase" id="RU361160"/>
    </source>
</evidence>